<dbReference type="Proteomes" id="UP000500938">
    <property type="component" value="Chromosome"/>
</dbReference>
<reference evidence="1 2" key="1">
    <citation type="submission" date="2020-05" db="EMBL/GenBank/DDBJ databases">
        <title>Complete genome sequence of Gemmatimonas greenlandica TET16.</title>
        <authorList>
            <person name="Zeng Y."/>
        </authorList>
    </citation>
    <scope>NUCLEOTIDE SEQUENCE [LARGE SCALE GENOMIC DNA]</scope>
    <source>
        <strain evidence="1 2">TET16</strain>
    </source>
</reference>
<evidence type="ECO:0000313" key="2">
    <source>
        <dbReference type="Proteomes" id="UP000500938"/>
    </source>
</evidence>
<accession>A0A6M4IM65</accession>
<sequence>MSFPALIVTAVALAACGDSNSLLNAASSENTARNYSVYALTGTPSALPAAYKFTSELLARPQLLSNGGVNFDLAFDLTSDNKVKLLPVRAVVPLPPAGVSSVGMLKSASAYSALERAPDRGYTVDSTLIVGIGETVVLQLPGSGCIYGEPYYAKLVVDSIIAAQRRIVVGSLVNRNCGFRALTVGIPKN</sequence>
<protein>
    <submittedName>
        <fullName evidence="1">Uncharacterized protein</fullName>
    </submittedName>
</protein>
<proteinExistence type="predicted"/>
<evidence type="ECO:0000313" key="1">
    <source>
        <dbReference type="EMBL" id="QJR35155.1"/>
    </source>
</evidence>
<organism evidence="1 2">
    <name type="scientific">Gemmatimonas groenlandica</name>
    <dbReference type="NCBI Taxonomy" id="2732249"/>
    <lineage>
        <taxon>Bacteria</taxon>
        <taxon>Pseudomonadati</taxon>
        <taxon>Gemmatimonadota</taxon>
        <taxon>Gemmatimonadia</taxon>
        <taxon>Gemmatimonadales</taxon>
        <taxon>Gemmatimonadaceae</taxon>
        <taxon>Gemmatimonas</taxon>
    </lineage>
</organism>
<dbReference type="AlphaFoldDB" id="A0A6M4IM65"/>
<name>A0A6M4IM65_9BACT</name>
<dbReference type="RefSeq" id="WP_171224584.1">
    <property type="nucleotide sequence ID" value="NZ_CP053085.1"/>
</dbReference>
<keyword evidence="2" id="KW-1185">Reference proteome</keyword>
<dbReference type="KEGG" id="ggr:HKW67_06375"/>
<dbReference type="EMBL" id="CP053085">
    <property type="protein sequence ID" value="QJR35155.1"/>
    <property type="molecule type" value="Genomic_DNA"/>
</dbReference>
<gene>
    <name evidence="1" type="ORF">HKW67_06375</name>
</gene>